<protein>
    <submittedName>
        <fullName evidence="12">Type II secretion system protein GspC</fullName>
    </submittedName>
</protein>
<dbReference type="RefSeq" id="WP_095506492.1">
    <property type="nucleotide sequence ID" value="NZ_BSNC01000003.1"/>
</dbReference>
<evidence type="ECO:0000256" key="2">
    <source>
        <dbReference type="ARBA" id="ARBA00007986"/>
    </source>
</evidence>
<comment type="caution">
    <text evidence="12">The sequence shown here is derived from an EMBL/GenBank/DDBJ whole genome shotgun (WGS) entry which is preliminary data.</text>
</comment>
<comment type="subcellular location">
    <subcellularLocation>
        <location evidence="1">Cell inner membrane</location>
    </subcellularLocation>
</comment>
<keyword evidence="9 10" id="KW-0472">Membrane</keyword>
<dbReference type="AlphaFoldDB" id="A0AA37RVD0"/>
<dbReference type="Proteomes" id="UP001161422">
    <property type="component" value="Unassembled WGS sequence"/>
</dbReference>
<keyword evidence="8 10" id="KW-1133">Transmembrane helix</keyword>
<feature type="transmembrane region" description="Helical" evidence="10">
    <location>
        <begin position="19"/>
        <end position="36"/>
    </location>
</feature>
<evidence type="ECO:0000256" key="9">
    <source>
        <dbReference type="ARBA" id="ARBA00023136"/>
    </source>
</evidence>
<keyword evidence="3" id="KW-0813">Transport</keyword>
<evidence type="ECO:0000256" key="8">
    <source>
        <dbReference type="ARBA" id="ARBA00022989"/>
    </source>
</evidence>
<reference evidence="12" key="2">
    <citation type="submission" date="2023-01" db="EMBL/GenBank/DDBJ databases">
        <title>Draft genome sequence of Paraferrimonas sedimenticola strain NBRC 101628.</title>
        <authorList>
            <person name="Sun Q."/>
            <person name="Mori K."/>
        </authorList>
    </citation>
    <scope>NUCLEOTIDE SEQUENCE</scope>
    <source>
        <strain evidence="12">NBRC 101628</strain>
    </source>
</reference>
<organism evidence="12 13">
    <name type="scientific">Paraferrimonas sedimenticola</name>
    <dbReference type="NCBI Taxonomy" id="375674"/>
    <lineage>
        <taxon>Bacteria</taxon>
        <taxon>Pseudomonadati</taxon>
        <taxon>Pseudomonadota</taxon>
        <taxon>Gammaproteobacteria</taxon>
        <taxon>Alteromonadales</taxon>
        <taxon>Ferrimonadaceae</taxon>
        <taxon>Paraferrimonas</taxon>
    </lineage>
</organism>
<evidence type="ECO:0000256" key="4">
    <source>
        <dbReference type="ARBA" id="ARBA00022475"/>
    </source>
</evidence>
<comment type="similarity">
    <text evidence="2">Belongs to the GSP C family.</text>
</comment>
<keyword evidence="13" id="KW-1185">Reference proteome</keyword>
<sequence>MDWIETTFTRLKTVPQAPLANGTFVVLLVVALYLSARISWQLLDQPGTIPNWQPSVLPVSGSSTVQATNITEKQFFGKYVEGDSAANQAKQPEPGLDQALLDAPKTSLRILLTGVVASTQTTRGLAIIEHNGAQETYAIGDSIKGQSASIKEVFADRIIISNRGRYETLMLDGMEYTSEASSETKNLVEAKRQGDRTQVTVDRKALMQDPAKLTDLINITPVTRAGETLGYRLNPGKDPKLFKEAGFNANDLAKSINGYDLTDAIQAMEVMSQLAELTDVSVMVERDGQLVEINLSVPQ</sequence>
<name>A0AA37RVD0_9GAMM</name>
<dbReference type="Gene3D" id="2.30.42.10">
    <property type="match status" value="1"/>
</dbReference>
<proteinExistence type="inferred from homology"/>
<keyword evidence="7" id="KW-0653">Protein transport</keyword>
<evidence type="ECO:0000256" key="10">
    <source>
        <dbReference type="SAM" id="Phobius"/>
    </source>
</evidence>
<accession>A0AA37RVD0</accession>
<evidence type="ECO:0000256" key="3">
    <source>
        <dbReference type="ARBA" id="ARBA00022448"/>
    </source>
</evidence>
<keyword evidence="5" id="KW-0997">Cell inner membrane</keyword>
<dbReference type="GO" id="GO:0015627">
    <property type="term" value="C:type II protein secretion system complex"/>
    <property type="evidence" value="ECO:0007669"/>
    <property type="project" value="InterPro"/>
</dbReference>
<reference evidence="12" key="1">
    <citation type="journal article" date="2014" name="Int. J. Syst. Evol. Microbiol.">
        <title>Complete genome sequence of Corynebacterium casei LMG S-19264T (=DSM 44701T), isolated from a smear-ripened cheese.</title>
        <authorList>
            <consortium name="US DOE Joint Genome Institute (JGI-PGF)"/>
            <person name="Walter F."/>
            <person name="Albersmeier A."/>
            <person name="Kalinowski J."/>
            <person name="Ruckert C."/>
        </authorList>
    </citation>
    <scope>NUCLEOTIDE SEQUENCE</scope>
    <source>
        <strain evidence="12">NBRC 101628</strain>
    </source>
</reference>
<dbReference type="EMBL" id="BSNC01000003">
    <property type="protein sequence ID" value="GLP95926.1"/>
    <property type="molecule type" value="Genomic_DNA"/>
</dbReference>
<dbReference type="SUPFAM" id="SSF50156">
    <property type="entry name" value="PDZ domain-like"/>
    <property type="match status" value="1"/>
</dbReference>
<dbReference type="InterPro" id="IPR036034">
    <property type="entry name" value="PDZ_sf"/>
</dbReference>
<evidence type="ECO:0000259" key="11">
    <source>
        <dbReference type="Pfam" id="PF11356"/>
    </source>
</evidence>
<evidence type="ECO:0000256" key="1">
    <source>
        <dbReference type="ARBA" id="ARBA00004533"/>
    </source>
</evidence>
<dbReference type="GO" id="GO:0005886">
    <property type="term" value="C:plasma membrane"/>
    <property type="evidence" value="ECO:0007669"/>
    <property type="project" value="UniProtKB-SubCell"/>
</dbReference>
<keyword evidence="4" id="KW-1003">Cell membrane</keyword>
<dbReference type="Pfam" id="PF11356">
    <property type="entry name" value="T2SSC"/>
    <property type="match status" value="1"/>
</dbReference>
<evidence type="ECO:0000313" key="12">
    <source>
        <dbReference type="EMBL" id="GLP95926.1"/>
    </source>
</evidence>
<keyword evidence="6 10" id="KW-0812">Transmembrane</keyword>
<evidence type="ECO:0000256" key="7">
    <source>
        <dbReference type="ARBA" id="ARBA00022927"/>
    </source>
</evidence>
<dbReference type="GO" id="GO:0015628">
    <property type="term" value="P:protein secretion by the type II secretion system"/>
    <property type="evidence" value="ECO:0007669"/>
    <property type="project" value="InterPro"/>
</dbReference>
<gene>
    <name evidence="12" type="primary">gspC</name>
    <name evidence="12" type="ORF">GCM10007895_12320</name>
</gene>
<dbReference type="NCBIfam" id="TIGR01713">
    <property type="entry name" value="typeII_sec_gspC"/>
    <property type="match status" value="1"/>
</dbReference>
<evidence type="ECO:0000256" key="6">
    <source>
        <dbReference type="ARBA" id="ARBA00022692"/>
    </source>
</evidence>
<dbReference type="Gene3D" id="2.30.30.830">
    <property type="match status" value="1"/>
</dbReference>
<evidence type="ECO:0000256" key="5">
    <source>
        <dbReference type="ARBA" id="ARBA00022519"/>
    </source>
</evidence>
<dbReference type="InterPro" id="IPR024961">
    <property type="entry name" value="T2SS_GspC_N"/>
</dbReference>
<evidence type="ECO:0000313" key="13">
    <source>
        <dbReference type="Proteomes" id="UP001161422"/>
    </source>
</evidence>
<feature type="domain" description="Type II secretion system protein GspC N-terminal" evidence="11">
    <location>
        <begin position="26"/>
        <end position="171"/>
    </location>
</feature>
<dbReference type="InterPro" id="IPR001639">
    <property type="entry name" value="T2SS_protein-GspC"/>
</dbReference>